<gene>
    <name evidence="1" type="ORF">S12H4_58007</name>
</gene>
<organism evidence="1">
    <name type="scientific">marine sediment metagenome</name>
    <dbReference type="NCBI Taxonomy" id="412755"/>
    <lineage>
        <taxon>unclassified sequences</taxon>
        <taxon>metagenomes</taxon>
        <taxon>ecological metagenomes</taxon>
    </lineage>
</organism>
<feature type="non-terminal residue" evidence="1">
    <location>
        <position position="1"/>
    </location>
</feature>
<comment type="caution">
    <text evidence="1">The sequence shown here is derived from an EMBL/GenBank/DDBJ whole genome shotgun (WGS) entry which is preliminary data.</text>
</comment>
<accession>X1UHR2</accession>
<name>X1UHR2_9ZZZZ</name>
<dbReference type="EMBL" id="BARW01037608">
    <property type="protein sequence ID" value="GAJ16973.1"/>
    <property type="molecule type" value="Genomic_DNA"/>
</dbReference>
<proteinExistence type="predicted"/>
<dbReference type="AlphaFoldDB" id="X1UHR2"/>
<reference evidence="1" key="1">
    <citation type="journal article" date="2014" name="Front. Microbiol.">
        <title>High frequency of phylogenetically diverse reductive dehalogenase-homologous genes in deep subseafloor sedimentary metagenomes.</title>
        <authorList>
            <person name="Kawai M."/>
            <person name="Futagami T."/>
            <person name="Toyoda A."/>
            <person name="Takaki Y."/>
            <person name="Nishi S."/>
            <person name="Hori S."/>
            <person name="Arai W."/>
            <person name="Tsubouchi T."/>
            <person name="Morono Y."/>
            <person name="Uchiyama I."/>
            <person name="Ito T."/>
            <person name="Fujiyama A."/>
            <person name="Inagaki F."/>
            <person name="Takami H."/>
        </authorList>
    </citation>
    <scope>NUCLEOTIDE SEQUENCE</scope>
    <source>
        <strain evidence="1">Expedition CK06-06</strain>
    </source>
</reference>
<protein>
    <submittedName>
        <fullName evidence="1">Uncharacterized protein</fullName>
    </submittedName>
</protein>
<sequence>TTSDSVNAFYGADTGIERFLYAAFKEGYSLTLGDCPSAYKATLANGASYEVCVSDTSTTTVWSTGKYKKTKRKIEINF</sequence>
<evidence type="ECO:0000313" key="1">
    <source>
        <dbReference type="EMBL" id="GAJ16973.1"/>
    </source>
</evidence>